<dbReference type="GO" id="GO:0048038">
    <property type="term" value="F:quinone binding"/>
    <property type="evidence" value="ECO:0007669"/>
    <property type="project" value="UniProtKB-KW"/>
</dbReference>
<keyword evidence="5 10" id="KW-1133">Transmembrane helix</keyword>
<dbReference type="InterPro" id="IPR012336">
    <property type="entry name" value="Thioredoxin-like_fold"/>
</dbReference>
<dbReference type="InterPro" id="IPR012932">
    <property type="entry name" value="VKOR"/>
</dbReference>
<dbReference type="GO" id="GO:0006508">
    <property type="term" value="P:proteolysis"/>
    <property type="evidence" value="ECO:0007669"/>
    <property type="project" value="InterPro"/>
</dbReference>
<keyword evidence="4" id="KW-0874">Quinone</keyword>
<feature type="transmembrane region" description="Helical" evidence="10">
    <location>
        <begin position="329"/>
        <end position="354"/>
    </location>
</feature>
<name>E7RP01_9BACT</name>
<dbReference type="InterPro" id="IPR038354">
    <property type="entry name" value="VKOR_sf"/>
</dbReference>
<keyword evidence="3 10" id="KW-0812">Transmembrane</keyword>
<feature type="transmembrane region" description="Helical" evidence="10">
    <location>
        <begin position="269"/>
        <end position="290"/>
    </location>
</feature>
<dbReference type="Pfam" id="PF03412">
    <property type="entry name" value="Peptidase_C39"/>
    <property type="match status" value="1"/>
</dbReference>
<dbReference type="Gene3D" id="3.90.70.10">
    <property type="entry name" value="Cysteine proteinases"/>
    <property type="match status" value="1"/>
</dbReference>
<reference evidence="12" key="1">
    <citation type="submission" date="2011-01" db="EMBL/GenBank/DDBJ databases">
        <authorList>
            <person name="Muzny D."/>
            <person name="Qin X."/>
            <person name="Buhay C."/>
            <person name="Dugan-Rocha S."/>
            <person name="Ding Y."/>
            <person name="Chen G."/>
            <person name="Hawes A."/>
            <person name="Holder M."/>
            <person name="Jhangiani S."/>
            <person name="Johnson A."/>
            <person name="Khan Z."/>
            <person name="Li Z."/>
            <person name="Liu W."/>
            <person name="Liu X."/>
            <person name="Perez L."/>
            <person name="Shen H."/>
            <person name="Wang Q."/>
            <person name="Watt J."/>
            <person name="Xi L."/>
            <person name="Xin Y."/>
            <person name="Zhou J."/>
            <person name="Deng J."/>
            <person name="Jiang H."/>
            <person name="Liu Y."/>
            <person name="Qu J."/>
            <person name="Song X.-Z."/>
            <person name="Zhang L."/>
            <person name="Villasana D."/>
            <person name="Johnson A."/>
            <person name="Liu J."/>
            <person name="Liyanage D."/>
            <person name="Lorensuhewa L."/>
            <person name="Robinson T."/>
            <person name="Song A."/>
            <person name="Song B.-B."/>
            <person name="Dinh H."/>
            <person name="Thornton R."/>
            <person name="Coyle M."/>
            <person name="Francisco L."/>
            <person name="Jackson L."/>
            <person name="Javaid M."/>
            <person name="Korchina V."/>
            <person name="Kovar C."/>
            <person name="Mata R."/>
            <person name="Mathew T."/>
            <person name="Ngo R."/>
            <person name="Nguyen L."/>
            <person name="Nguyen N."/>
            <person name="Okwuonu G."/>
            <person name="Ongeri F."/>
            <person name="Pham C."/>
            <person name="Simmons D."/>
            <person name="Wilczek-Boney K."/>
            <person name="Hale W."/>
            <person name="Jakkamsetti A."/>
            <person name="Pham P."/>
            <person name="Ruth R."/>
            <person name="San Lucas F."/>
            <person name="Warren J."/>
            <person name="Zhang J."/>
            <person name="Zhao Z."/>
            <person name="Zhou C."/>
            <person name="Zhu D."/>
            <person name="Lee S."/>
            <person name="Bess C."/>
            <person name="Blankenburg K."/>
            <person name="Forbes L."/>
            <person name="Fu Q."/>
            <person name="Gubbala S."/>
            <person name="Hirani K."/>
            <person name="Jayaseelan J.C."/>
            <person name="Lara F."/>
            <person name="Munidasa M."/>
            <person name="Palculict T."/>
            <person name="Patil S."/>
            <person name="Pu L.-L."/>
            <person name="Saada N."/>
            <person name="Tang L."/>
            <person name="Weissenberger G."/>
            <person name="Zhu Y."/>
            <person name="Hemphill L."/>
            <person name="Shang Y."/>
            <person name="Youmans B."/>
            <person name="Ayvaz T."/>
            <person name="Ross M."/>
            <person name="Santibanez J."/>
            <person name="Aqrawi P."/>
            <person name="Gross S."/>
            <person name="Joshi V."/>
            <person name="Fowler G."/>
            <person name="Nazareth L."/>
            <person name="Reid J."/>
            <person name="Worley K."/>
            <person name="Petrosino J."/>
            <person name="Highlander S."/>
            <person name="Gibbs R."/>
        </authorList>
    </citation>
    <scope>NUCLEOTIDE SEQUENCE [LARGE SCALE GENOMIC DNA]</scope>
    <source>
        <strain evidence="12">ATCC 33269</strain>
    </source>
</reference>
<keyword evidence="8" id="KW-1015">Disulfide bond</keyword>
<keyword evidence="6" id="KW-0560">Oxidoreductase</keyword>
<dbReference type="CDD" id="cd12921">
    <property type="entry name" value="VKOR_4"/>
    <property type="match status" value="1"/>
</dbReference>
<dbReference type="Gene3D" id="3.40.30.10">
    <property type="entry name" value="Glutaredoxin"/>
    <property type="match status" value="1"/>
</dbReference>
<dbReference type="GO" id="GO:0008233">
    <property type="term" value="F:peptidase activity"/>
    <property type="evidence" value="ECO:0007669"/>
    <property type="project" value="InterPro"/>
</dbReference>
<dbReference type="STRING" id="28134.SAMN05444288_0075"/>
<dbReference type="GO" id="GO:0005524">
    <property type="term" value="F:ATP binding"/>
    <property type="evidence" value="ECO:0007669"/>
    <property type="project" value="InterPro"/>
</dbReference>
<evidence type="ECO:0000256" key="4">
    <source>
        <dbReference type="ARBA" id="ARBA00022719"/>
    </source>
</evidence>
<dbReference type="PROSITE" id="PS50990">
    <property type="entry name" value="PEPTIDASE_C39"/>
    <property type="match status" value="1"/>
</dbReference>
<dbReference type="eggNOG" id="COG1651">
    <property type="taxonomic scope" value="Bacteria"/>
</dbReference>
<dbReference type="Gene3D" id="1.20.1440.130">
    <property type="entry name" value="VKOR domain"/>
    <property type="match status" value="1"/>
</dbReference>
<evidence type="ECO:0000259" key="11">
    <source>
        <dbReference type="PROSITE" id="PS50990"/>
    </source>
</evidence>
<evidence type="ECO:0000256" key="10">
    <source>
        <dbReference type="SAM" id="Phobius"/>
    </source>
</evidence>
<sequence>MKIIKDIDRLIHPKTNVEEMVCLVMRHLGLNVSEIEVMAKLKKHSDSSSFLAVYDILAEYGVSSTAMKCNDFNKLQVLKRSFIAQIKSASSEQEIFAFVYKIEDNKVDWYNSQKQRREQISLDDFSKLFTGYILVFEPSDYVEEINFKRSRTTEIMQHTIEGILIFFLPLYLMATIIVHLIIAQTIWEEYIYAVLLLIGCLIGGLLLAHEYNAYNPIISHFCGQSAKLNCSAVLFSRGAKLWGIPWSVTGSAYFLGMLMSLLISDFSTSVFTTIAFFHLLVFPYVVYSIYYQKTKVNQWCPLCLATQAIIVLLFLTALIGGAYSRIGTITLQSLLFIVGCLFLSSAMVYFLWLFSQKKRSSNYYEKAFISFKYTPSVFHSLLEQQQKINISVDGYGITLGNKEGKIHIIKVCNPYCSHCADAQVVLQRLMSENSDIKLQIIFIFNPESEEYKLTPIDRFLSLYHEGFDMEPILTEWYTDKKKNIEDFILKHPVKVQSTQWNNDNAKAMFHFCEEMKITGTPTIFINGFRLPDTYSVKDLKYFY</sequence>
<organism evidence="12 13">
    <name type="scientific">Hoylesella oralis ATCC 33269</name>
    <dbReference type="NCBI Taxonomy" id="873533"/>
    <lineage>
        <taxon>Bacteria</taxon>
        <taxon>Pseudomonadati</taxon>
        <taxon>Bacteroidota</taxon>
        <taxon>Bacteroidia</taxon>
        <taxon>Bacteroidales</taxon>
        <taxon>Prevotellaceae</taxon>
        <taxon>Hoylesella</taxon>
    </lineage>
</organism>
<gene>
    <name evidence="12" type="ORF">HMPREF0663_10902</name>
</gene>
<evidence type="ECO:0000256" key="1">
    <source>
        <dbReference type="ARBA" id="ARBA00004141"/>
    </source>
</evidence>
<protein>
    <submittedName>
        <fullName evidence="12">Vitamin K epoxide reductase family</fullName>
    </submittedName>
</protein>
<feature type="transmembrane region" description="Helical" evidence="10">
    <location>
        <begin position="163"/>
        <end position="184"/>
    </location>
</feature>
<dbReference type="GO" id="GO:0016020">
    <property type="term" value="C:membrane"/>
    <property type="evidence" value="ECO:0007669"/>
    <property type="project" value="UniProtKB-SubCell"/>
</dbReference>
<feature type="transmembrane region" description="Helical" evidence="10">
    <location>
        <begin position="190"/>
        <end position="208"/>
    </location>
</feature>
<dbReference type="RefSeq" id="WP_004368119.1">
    <property type="nucleotide sequence ID" value="NZ_GL833116.1"/>
</dbReference>
<evidence type="ECO:0000256" key="8">
    <source>
        <dbReference type="ARBA" id="ARBA00023157"/>
    </source>
</evidence>
<dbReference type="SMART" id="SM00756">
    <property type="entry name" value="VKc"/>
    <property type="match status" value="1"/>
</dbReference>
<evidence type="ECO:0000313" key="13">
    <source>
        <dbReference type="Proteomes" id="UP000005580"/>
    </source>
</evidence>
<evidence type="ECO:0000256" key="2">
    <source>
        <dbReference type="ARBA" id="ARBA00006214"/>
    </source>
</evidence>
<comment type="caution">
    <text evidence="12">The sequence shown here is derived from an EMBL/GenBank/DDBJ whole genome shotgun (WGS) entry which is preliminary data.</text>
</comment>
<keyword evidence="7 10" id="KW-0472">Membrane</keyword>
<keyword evidence="13" id="KW-1185">Reference proteome</keyword>
<evidence type="ECO:0000256" key="5">
    <source>
        <dbReference type="ARBA" id="ARBA00022989"/>
    </source>
</evidence>
<feature type="transmembrane region" description="Helical" evidence="10">
    <location>
        <begin position="241"/>
        <end position="263"/>
    </location>
</feature>
<dbReference type="Pfam" id="PF07884">
    <property type="entry name" value="VKOR"/>
    <property type="match status" value="1"/>
</dbReference>
<dbReference type="AlphaFoldDB" id="E7RP01"/>
<dbReference type="InterPro" id="IPR005074">
    <property type="entry name" value="Peptidase_C39"/>
</dbReference>
<comment type="similarity">
    <text evidence="2">Belongs to the VKOR family.</text>
</comment>
<comment type="subcellular location">
    <subcellularLocation>
        <location evidence="1">Membrane</location>
        <topology evidence="1">Multi-pass membrane protein</topology>
    </subcellularLocation>
</comment>
<feature type="domain" description="Peptidase C39" evidence="11">
    <location>
        <begin position="16"/>
        <end position="136"/>
    </location>
</feature>
<evidence type="ECO:0000256" key="9">
    <source>
        <dbReference type="ARBA" id="ARBA00023284"/>
    </source>
</evidence>
<dbReference type="Pfam" id="PF13462">
    <property type="entry name" value="Thioredoxin_4"/>
    <property type="match status" value="1"/>
</dbReference>
<dbReference type="EMBL" id="AEPE02000003">
    <property type="protein sequence ID" value="EFZ37444.1"/>
    <property type="molecule type" value="Genomic_DNA"/>
</dbReference>
<dbReference type="GO" id="GO:0016491">
    <property type="term" value="F:oxidoreductase activity"/>
    <property type="evidence" value="ECO:0007669"/>
    <property type="project" value="UniProtKB-KW"/>
</dbReference>
<dbReference type="HOGENOM" id="CLU_037935_1_0_10"/>
<dbReference type="Proteomes" id="UP000005580">
    <property type="component" value="Unassembled WGS sequence"/>
</dbReference>
<evidence type="ECO:0000313" key="12">
    <source>
        <dbReference type="EMBL" id="EFZ37444.1"/>
    </source>
</evidence>
<evidence type="ECO:0000256" key="7">
    <source>
        <dbReference type="ARBA" id="ARBA00023136"/>
    </source>
</evidence>
<evidence type="ECO:0000256" key="3">
    <source>
        <dbReference type="ARBA" id="ARBA00022692"/>
    </source>
</evidence>
<evidence type="ECO:0000256" key="6">
    <source>
        <dbReference type="ARBA" id="ARBA00023002"/>
    </source>
</evidence>
<keyword evidence="9" id="KW-0676">Redox-active center</keyword>
<dbReference type="InterPro" id="IPR036249">
    <property type="entry name" value="Thioredoxin-like_sf"/>
</dbReference>
<feature type="transmembrane region" description="Helical" evidence="10">
    <location>
        <begin position="302"/>
        <end position="323"/>
    </location>
</feature>
<dbReference type="SUPFAM" id="SSF52833">
    <property type="entry name" value="Thioredoxin-like"/>
    <property type="match status" value="1"/>
</dbReference>
<accession>E7RP01</accession>
<proteinExistence type="inferred from homology"/>